<dbReference type="Proteomes" id="UP001175228">
    <property type="component" value="Unassembled WGS sequence"/>
</dbReference>
<sequence length="442" mass="49339">MSESSHLIRIKGEIASSYPDFEERVTQAWADILVELKKVTQEISAGGSEFIPQVQFSELQNLPADKIAEIRRKGCLVIKDIVDDEQAIAWKKSLEDFVSNNPDVDGFPLDDKQFYQLYWTKSQLEARSHPNMLAASAWLNNLYHAEAGQKLDGVDLSSPLSYADRFRIRHPGTVWTTFPPHVDGTLIERWEDPAFRSCFADIFSGQWRKHDPFALTGRVSAQNSLHGRLNQSSIFRAFQGWLAMSETAPTERTLKVFPGLLLSNPYLILRPFFRLLVASDSQEVWDPKSWAFDVSSADFPGLIPLDGAWRGPLPTPELHPNLLLETTMVSVPKVYPGDAVFWHGDLIHSVEKEHAGRGDSAVMYIAAVPTTPLNQAYIERQKESFLKAVTPPDYPAQAKPENALVGFGKAGDILNPPGRKAMGLTYFCGLMSFCSVVSSTSI</sequence>
<dbReference type="Pfam" id="PF07350">
    <property type="entry name" value="Gig2-like"/>
    <property type="match status" value="1"/>
</dbReference>
<proteinExistence type="predicted"/>
<evidence type="ECO:0008006" key="3">
    <source>
        <dbReference type="Google" id="ProtNLM"/>
    </source>
</evidence>
<dbReference type="EMBL" id="JAUEPU010000011">
    <property type="protein sequence ID" value="KAK0498457.1"/>
    <property type="molecule type" value="Genomic_DNA"/>
</dbReference>
<evidence type="ECO:0000313" key="2">
    <source>
        <dbReference type="Proteomes" id="UP001175228"/>
    </source>
</evidence>
<reference evidence="1" key="1">
    <citation type="submission" date="2023-06" db="EMBL/GenBank/DDBJ databases">
        <authorList>
            <consortium name="Lawrence Berkeley National Laboratory"/>
            <person name="Ahrendt S."/>
            <person name="Sahu N."/>
            <person name="Indic B."/>
            <person name="Wong-Bajracharya J."/>
            <person name="Merenyi Z."/>
            <person name="Ke H.-M."/>
            <person name="Monk M."/>
            <person name="Kocsube S."/>
            <person name="Drula E."/>
            <person name="Lipzen A."/>
            <person name="Balint B."/>
            <person name="Henrissat B."/>
            <person name="Andreopoulos B."/>
            <person name="Martin F.M."/>
            <person name="Harder C.B."/>
            <person name="Rigling D."/>
            <person name="Ford K.L."/>
            <person name="Foster G.D."/>
            <person name="Pangilinan J."/>
            <person name="Papanicolaou A."/>
            <person name="Barry K."/>
            <person name="LaButti K."/>
            <person name="Viragh M."/>
            <person name="Koriabine M."/>
            <person name="Yan M."/>
            <person name="Riley R."/>
            <person name="Champramary S."/>
            <person name="Plett K.L."/>
            <person name="Tsai I.J."/>
            <person name="Slot J."/>
            <person name="Sipos G."/>
            <person name="Plett J."/>
            <person name="Nagy L.G."/>
            <person name="Grigoriev I.V."/>
        </authorList>
    </citation>
    <scope>NUCLEOTIDE SEQUENCE</scope>
    <source>
        <strain evidence="1">HWK02</strain>
    </source>
</reference>
<dbReference type="InterPro" id="IPR010856">
    <property type="entry name" value="Gig2-like"/>
</dbReference>
<organism evidence="1 2">
    <name type="scientific">Armillaria luteobubalina</name>
    <dbReference type="NCBI Taxonomy" id="153913"/>
    <lineage>
        <taxon>Eukaryota</taxon>
        <taxon>Fungi</taxon>
        <taxon>Dikarya</taxon>
        <taxon>Basidiomycota</taxon>
        <taxon>Agaricomycotina</taxon>
        <taxon>Agaricomycetes</taxon>
        <taxon>Agaricomycetidae</taxon>
        <taxon>Agaricales</taxon>
        <taxon>Marasmiineae</taxon>
        <taxon>Physalacriaceae</taxon>
        <taxon>Armillaria</taxon>
    </lineage>
</organism>
<evidence type="ECO:0000313" key="1">
    <source>
        <dbReference type="EMBL" id="KAK0498457.1"/>
    </source>
</evidence>
<dbReference type="PANTHER" id="PTHR30613:SF1">
    <property type="entry name" value="DUF1479 DOMAIN PROTEIN (AFU_ORTHOLOGUE AFUA_5G09280)"/>
    <property type="match status" value="1"/>
</dbReference>
<keyword evidence="2" id="KW-1185">Reference proteome</keyword>
<accession>A0AA39Q8X6</accession>
<dbReference type="Gene3D" id="2.60.120.330">
    <property type="entry name" value="B-lactam Antibiotic, Isopenicillin N Synthase, Chain"/>
    <property type="match status" value="1"/>
</dbReference>
<dbReference type="InterPro" id="IPR027443">
    <property type="entry name" value="IPNS-like_sf"/>
</dbReference>
<dbReference type="PANTHER" id="PTHR30613">
    <property type="entry name" value="UNCHARACTERIZED PROTEIN YBIU-RELATED"/>
    <property type="match status" value="1"/>
</dbReference>
<dbReference type="SUPFAM" id="SSF51197">
    <property type="entry name" value="Clavaminate synthase-like"/>
    <property type="match status" value="1"/>
</dbReference>
<protein>
    <recommendedName>
        <fullName evidence="3">DUF1479-domain-containing protein</fullName>
    </recommendedName>
</protein>
<gene>
    <name evidence="1" type="ORF">EDD18DRAFT_1071133</name>
</gene>
<comment type="caution">
    <text evidence="1">The sequence shown here is derived from an EMBL/GenBank/DDBJ whole genome shotgun (WGS) entry which is preliminary data.</text>
</comment>
<dbReference type="AlphaFoldDB" id="A0AA39Q8X6"/>
<name>A0AA39Q8X6_9AGAR</name>